<evidence type="ECO:0000256" key="1">
    <source>
        <dbReference type="ARBA" id="ARBA00023239"/>
    </source>
</evidence>
<feature type="domain" description="Siroheme decarboxylase NirL-like HTH" evidence="7">
    <location>
        <begin position="184"/>
        <end position="229"/>
    </location>
</feature>
<proteinExistence type="inferred from homology"/>
<dbReference type="GO" id="GO:0016829">
    <property type="term" value="F:lyase activity"/>
    <property type="evidence" value="ECO:0007669"/>
    <property type="project" value="UniProtKB-KW"/>
</dbReference>
<reference evidence="8 9" key="1">
    <citation type="submission" date="2019-03" db="EMBL/GenBank/DDBJ databases">
        <title>Genomic Encyclopedia of Type Strains, Phase IV (KMG-IV): sequencing the most valuable type-strain genomes for metagenomic binning, comparative biology and taxonomic classification.</title>
        <authorList>
            <person name="Goeker M."/>
        </authorList>
    </citation>
    <scope>NUCLEOTIDE SEQUENCE [LARGE SCALE GENOMIC DNA]</scope>
    <source>
        <strain evidence="8 9">DSM 23802</strain>
    </source>
</reference>
<protein>
    <recommendedName>
        <fullName evidence="4">siroheme decarboxylase</fullName>
        <ecNumber evidence="4">4.1.1.111</ecNumber>
    </recommendedName>
</protein>
<dbReference type="Proteomes" id="UP000295788">
    <property type="component" value="Unassembled WGS sequence"/>
</dbReference>
<evidence type="ECO:0000256" key="2">
    <source>
        <dbReference type="ARBA" id="ARBA00023444"/>
    </source>
</evidence>
<dbReference type="Gene3D" id="3.30.70.3460">
    <property type="match status" value="2"/>
</dbReference>
<gene>
    <name evidence="8" type="ORF">EDD72_10412</name>
</gene>
<comment type="pathway">
    <text evidence="2">Porphyrin-containing compound metabolism.</text>
</comment>
<dbReference type="Pfam" id="PF22451">
    <property type="entry name" value="NirdL-like_HTH"/>
    <property type="match status" value="2"/>
</dbReference>
<accession>A0A4R3KJ34</accession>
<evidence type="ECO:0000313" key="9">
    <source>
        <dbReference type="Proteomes" id="UP000295788"/>
    </source>
</evidence>
<sequence length="350" mass="40432">MSVQPIDTINQELLNLIQKDFPLVEQPFLAMGEKLGISEKEVIERLLALKGTVIRQISAIFDTRSLGYQSSLVAAKVTQERLDQAAQIINQHPGVSHNYKRNHEFNLWFTIAIPPNSKLGLEKTIEILGQMAEVESIRVLPTLKLFKIGVQLDMTGKETKSKTEAPIYSEKKRKEIQPLTEKEIQMIRVLQKDLEIIPRPFDSLAEEAGVTVQELLDQAKVFKEKGQMRRFAAVLHHRKAGFTANGMGVWNVPEEIQEEIGYKMAAYQAVSHCYLRPTYPDWPYNIFTMVHGRSEQEVEEILEMMAKETGITERAVLYSTKEYKKTRVQYFTKEMEEWEENVIRQYQIKE</sequence>
<dbReference type="AlphaFoldDB" id="A0A4R3KJ34"/>
<feature type="domain" description="Siroheme decarboxylase AsnC-like ligand binding" evidence="6">
    <location>
        <begin position="66"/>
        <end position="147"/>
    </location>
</feature>
<dbReference type="PANTHER" id="PTHR43413">
    <property type="entry name" value="TRANSCRIPTIONAL REGULATOR, ASNC FAMILY"/>
    <property type="match status" value="1"/>
</dbReference>
<comment type="catalytic activity">
    <reaction evidence="5">
        <text>siroheme + 2 H(+) = 12,18-didecarboxysiroheme + 2 CO2</text>
        <dbReference type="Rhea" id="RHEA:19093"/>
        <dbReference type="ChEBI" id="CHEBI:15378"/>
        <dbReference type="ChEBI" id="CHEBI:16526"/>
        <dbReference type="ChEBI" id="CHEBI:60052"/>
        <dbReference type="ChEBI" id="CHEBI:140497"/>
        <dbReference type="EC" id="4.1.1.111"/>
    </reaction>
</comment>
<evidence type="ECO:0000256" key="3">
    <source>
        <dbReference type="ARBA" id="ARBA00023457"/>
    </source>
</evidence>
<evidence type="ECO:0000256" key="4">
    <source>
        <dbReference type="ARBA" id="ARBA00023471"/>
    </source>
</evidence>
<comment type="caution">
    <text evidence="8">The sequence shown here is derived from an EMBL/GenBank/DDBJ whole genome shotgun (WGS) entry which is preliminary data.</text>
</comment>
<keyword evidence="9" id="KW-1185">Reference proteome</keyword>
<evidence type="ECO:0000259" key="7">
    <source>
        <dbReference type="Pfam" id="PF22451"/>
    </source>
</evidence>
<feature type="domain" description="Siroheme decarboxylase NirL-like HTH" evidence="7">
    <location>
        <begin position="11"/>
        <end position="51"/>
    </location>
</feature>
<dbReference type="RefSeq" id="WP_132767321.1">
    <property type="nucleotide sequence ID" value="NZ_SMAB01000004.1"/>
</dbReference>
<dbReference type="InterPro" id="IPR040523">
    <property type="entry name" value="AsnC_trans_reg2"/>
</dbReference>
<dbReference type="OrthoDB" id="9806536at2"/>
<evidence type="ECO:0000256" key="5">
    <source>
        <dbReference type="ARBA" id="ARBA00048470"/>
    </source>
</evidence>
<organism evidence="8 9">
    <name type="scientific">Tepidibacillus fermentans</name>
    <dbReference type="NCBI Taxonomy" id="1281767"/>
    <lineage>
        <taxon>Bacteria</taxon>
        <taxon>Bacillati</taxon>
        <taxon>Bacillota</taxon>
        <taxon>Bacilli</taxon>
        <taxon>Bacillales</taxon>
        <taxon>Bacillaceae</taxon>
        <taxon>Tepidibacillus</taxon>
    </lineage>
</organism>
<keyword evidence="1" id="KW-0456">Lyase</keyword>
<dbReference type="InterPro" id="IPR050684">
    <property type="entry name" value="HTH-Siroheme_Decarb"/>
</dbReference>
<dbReference type="InterPro" id="IPR053953">
    <property type="entry name" value="NirdL-like_HTH"/>
</dbReference>
<evidence type="ECO:0000313" key="8">
    <source>
        <dbReference type="EMBL" id="TCS83469.1"/>
    </source>
</evidence>
<feature type="domain" description="Siroheme decarboxylase AsnC-like ligand binding" evidence="6">
    <location>
        <begin position="239"/>
        <end position="324"/>
    </location>
</feature>
<comment type="similarity">
    <text evidence="3">Belongs to the Ahb/Nir family.</text>
</comment>
<name>A0A4R3KJ34_9BACI</name>
<evidence type="ECO:0000259" key="6">
    <source>
        <dbReference type="Pfam" id="PF17805"/>
    </source>
</evidence>
<dbReference type="PANTHER" id="PTHR43413:SF1">
    <property type="entry name" value="SIROHEME DECARBOXYLASE NIRL SUBUNIT"/>
    <property type="match status" value="1"/>
</dbReference>
<dbReference type="EMBL" id="SMAB01000004">
    <property type="protein sequence ID" value="TCS83469.1"/>
    <property type="molecule type" value="Genomic_DNA"/>
</dbReference>
<dbReference type="Pfam" id="PF17805">
    <property type="entry name" value="AsnC_trans_reg2"/>
    <property type="match status" value="2"/>
</dbReference>
<dbReference type="EC" id="4.1.1.111" evidence="4"/>